<evidence type="ECO:0000313" key="2">
    <source>
        <dbReference type="EMBL" id="MDQ0290665.1"/>
    </source>
</evidence>
<dbReference type="Proteomes" id="UP001238163">
    <property type="component" value="Unassembled WGS sequence"/>
</dbReference>
<feature type="region of interest" description="Disordered" evidence="1">
    <location>
        <begin position="61"/>
        <end position="105"/>
    </location>
</feature>
<dbReference type="RefSeq" id="WP_307262375.1">
    <property type="nucleotide sequence ID" value="NZ_JAUSVL010000001.1"/>
</dbReference>
<accession>A0AAE4APL7</accession>
<evidence type="ECO:0000313" key="3">
    <source>
        <dbReference type="Proteomes" id="UP001238163"/>
    </source>
</evidence>
<gene>
    <name evidence="2" type="ORF">J3R75_002772</name>
</gene>
<name>A0AAE4APL7_9BACT</name>
<proteinExistence type="predicted"/>
<protein>
    <submittedName>
        <fullName evidence="2">Uncharacterized protein</fullName>
    </submittedName>
</protein>
<reference evidence="2" key="1">
    <citation type="submission" date="2023-07" db="EMBL/GenBank/DDBJ databases">
        <title>Genomic Encyclopedia of Type Strains, Phase IV (KMG-IV): sequencing the most valuable type-strain genomes for metagenomic binning, comparative biology and taxonomic classification.</title>
        <authorList>
            <person name="Goeker M."/>
        </authorList>
    </citation>
    <scope>NUCLEOTIDE SEQUENCE</scope>
    <source>
        <strain evidence="2">DSM 24202</strain>
    </source>
</reference>
<keyword evidence="3" id="KW-1185">Reference proteome</keyword>
<organism evidence="2 3">
    <name type="scientific">Oligosphaera ethanolica</name>
    <dbReference type="NCBI Taxonomy" id="760260"/>
    <lineage>
        <taxon>Bacteria</taxon>
        <taxon>Pseudomonadati</taxon>
        <taxon>Lentisphaerota</taxon>
        <taxon>Oligosphaeria</taxon>
        <taxon>Oligosphaerales</taxon>
        <taxon>Oligosphaeraceae</taxon>
        <taxon>Oligosphaera</taxon>
    </lineage>
</organism>
<evidence type="ECO:0000256" key="1">
    <source>
        <dbReference type="SAM" id="MobiDB-lite"/>
    </source>
</evidence>
<comment type="caution">
    <text evidence="2">The sequence shown here is derived from an EMBL/GenBank/DDBJ whole genome shotgun (WGS) entry which is preliminary data.</text>
</comment>
<dbReference type="EMBL" id="JAUSVL010000001">
    <property type="protein sequence ID" value="MDQ0290665.1"/>
    <property type="molecule type" value="Genomic_DNA"/>
</dbReference>
<dbReference type="AlphaFoldDB" id="A0AAE4APL7"/>
<sequence>MLDRCMTGDRWVETTRELKLRHFNELCWFLLFDRCLTGEAQAVEKRIMGLSLGQPWAATVEDSLSVKNGGRRRPQRGVEPKRTAADEIAEQDHTDKQPQRKKDMR</sequence>
<feature type="compositionally biased region" description="Basic and acidic residues" evidence="1">
    <location>
        <begin position="76"/>
        <end position="105"/>
    </location>
</feature>